<sequence length="273" mass="30024">MLKKLFKFVGCVLVGCSSQINAFEISGDVQQGAVLIGKADADEVIVYDGKELKLSEDGYFVVGLDRDAPKSVSFTVKKQGTEESYTKAFDVKQREYRLQKIEGVPQSTVSPNPEQVARSRKEAAAAWKARDHNSDLTFFKSEFRWPLTGPITGVYGSQRIYNGVPKRPHYGVDIARPTGTRVVAPASGQVRLAHPDMFFSGGTLIVDHGHGLSSTFIHLSKILVEPGQMVMAGDEIAEVGSTGRSTGPHLDWRMNWFDKRVDPQLLVGPMPTQ</sequence>
<reference evidence="3 4" key="1">
    <citation type="submission" date="2024-04" db="EMBL/GenBank/DDBJ databases">
        <title>Draft genome sequence of Sessilibacter corallicola NBRC 116591.</title>
        <authorList>
            <person name="Miyakawa T."/>
            <person name="Kusuya Y."/>
            <person name="Miura T."/>
        </authorList>
    </citation>
    <scope>NUCLEOTIDE SEQUENCE [LARGE SCALE GENOMIC DNA]</scope>
    <source>
        <strain evidence="3 4">KU-00831-HH</strain>
    </source>
</reference>
<organism evidence="3 4">
    <name type="scientific">Sessilibacter corallicola</name>
    <dbReference type="NCBI Taxonomy" id="2904075"/>
    <lineage>
        <taxon>Bacteria</taxon>
        <taxon>Pseudomonadati</taxon>
        <taxon>Pseudomonadota</taxon>
        <taxon>Gammaproteobacteria</taxon>
        <taxon>Cellvibrionales</taxon>
        <taxon>Cellvibrionaceae</taxon>
        <taxon>Sessilibacter</taxon>
    </lineage>
</organism>
<dbReference type="Proteomes" id="UP001465153">
    <property type="component" value="Unassembled WGS sequence"/>
</dbReference>
<dbReference type="InterPro" id="IPR050570">
    <property type="entry name" value="Cell_wall_metabolism_enzyme"/>
</dbReference>
<gene>
    <name evidence="3" type="ORF">NBRC116591_13060</name>
</gene>
<dbReference type="RefSeq" id="WP_233088482.1">
    <property type="nucleotide sequence ID" value="NZ_BAABWN010000003.1"/>
</dbReference>
<proteinExistence type="predicted"/>
<dbReference type="InterPro" id="IPR011055">
    <property type="entry name" value="Dup_hybrid_motif"/>
</dbReference>
<protein>
    <submittedName>
        <fullName evidence="3">M23 family metallopeptidase</fullName>
    </submittedName>
</protein>
<dbReference type="Pfam" id="PF01551">
    <property type="entry name" value="Peptidase_M23"/>
    <property type="match status" value="1"/>
</dbReference>
<dbReference type="PANTHER" id="PTHR21666:SF285">
    <property type="entry name" value="M23 FAMILY METALLOPEPTIDASE"/>
    <property type="match status" value="1"/>
</dbReference>
<dbReference type="SUPFAM" id="SSF51261">
    <property type="entry name" value="Duplicated hybrid motif"/>
    <property type="match status" value="1"/>
</dbReference>
<feature type="chain" id="PRO_5047280757" evidence="1">
    <location>
        <begin position="23"/>
        <end position="273"/>
    </location>
</feature>
<evidence type="ECO:0000313" key="4">
    <source>
        <dbReference type="Proteomes" id="UP001465153"/>
    </source>
</evidence>
<feature type="domain" description="M23ase beta-sheet core" evidence="2">
    <location>
        <begin position="168"/>
        <end position="263"/>
    </location>
</feature>
<evidence type="ECO:0000313" key="3">
    <source>
        <dbReference type="EMBL" id="GAA6167496.1"/>
    </source>
</evidence>
<evidence type="ECO:0000259" key="2">
    <source>
        <dbReference type="Pfam" id="PF01551"/>
    </source>
</evidence>
<dbReference type="InterPro" id="IPR016047">
    <property type="entry name" value="M23ase_b-sheet_dom"/>
</dbReference>
<keyword evidence="4" id="KW-1185">Reference proteome</keyword>
<dbReference type="PANTHER" id="PTHR21666">
    <property type="entry name" value="PEPTIDASE-RELATED"/>
    <property type="match status" value="1"/>
</dbReference>
<evidence type="ECO:0000256" key="1">
    <source>
        <dbReference type="SAM" id="SignalP"/>
    </source>
</evidence>
<keyword evidence="1" id="KW-0732">Signal</keyword>
<feature type="signal peptide" evidence="1">
    <location>
        <begin position="1"/>
        <end position="22"/>
    </location>
</feature>
<dbReference type="Gene3D" id="2.70.70.10">
    <property type="entry name" value="Glucose Permease (Domain IIA)"/>
    <property type="match status" value="1"/>
</dbReference>
<accession>A0ABQ0A760</accession>
<dbReference type="CDD" id="cd12797">
    <property type="entry name" value="M23_peptidase"/>
    <property type="match status" value="1"/>
</dbReference>
<name>A0ABQ0A760_9GAMM</name>
<dbReference type="EMBL" id="BAABWN010000003">
    <property type="protein sequence ID" value="GAA6167496.1"/>
    <property type="molecule type" value="Genomic_DNA"/>
</dbReference>
<comment type="caution">
    <text evidence="3">The sequence shown here is derived from an EMBL/GenBank/DDBJ whole genome shotgun (WGS) entry which is preliminary data.</text>
</comment>